<dbReference type="AlphaFoldDB" id="A0A9P8QUY1"/>
<dbReference type="OrthoDB" id="310895at2759"/>
<comment type="caution">
    <text evidence="7">The sequence shown here is derived from an EMBL/GenBank/DDBJ whole genome shotgun (WGS) entry which is preliminary data.</text>
</comment>
<reference evidence="7" key="1">
    <citation type="submission" date="2021-08" db="EMBL/GenBank/DDBJ databases">
        <title>Chromosome-Level Trichoderma cornu-damae using Hi-C Data.</title>
        <authorList>
            <person name="Kim C.S."/>
        </authorList>
    </citation>
    <scope>NUCLEOTIDE SEQUENCE</scope>
    <source>
        <strain evidence="7">KA19-0412C</strain>
    </source>
</reference>
<dbReference type="GO" id="GO:0009450">
    <property type="term" value="P:gamma-aminobutyric acid catabolic process"/>
    <property type="evidence" value="ECO:0007669"/>
    <property type="project" value="TreeGrafter"/>
</dbReference>
<dbReference type="CDD" id="cd07105">
    <property type="entry name" value="ALDH_SaliADH"/>
    <property type="match status" value="1"/>
</dbReference>
<organism evidence="7 8">
    <name type="scientific">Trichoderma cornu-damae</name>
    <dbReference type="NCBI Taxonomy" id="654480"/>
    <lineage>
        <taxon>Eukaryota</taxon>
        <taxon>Fungi</taxon>
        <taxon>Dikarya</taxon>
        <taxon>Ascomycota</taxon>
        <taxon>Pezizomycotina</taxon>
        <taxon>Sordariomycetes</taxon>
        <taxon>Hypocreomycetidae</taxon>
        <taxon>Hypocreales</taxon>
        <taxon>Hypocreaceae</taxon>
        <taxon>Trichoderma</taxon>
    </lineage>
</organism>
<dbReference type="InterPro" id="IPR015590">
    <property type="entry name" value="Aldehyde_DH_dom"/>
</dbReference>
<proteinExistence type="inferred from homology"/>
<keyword evidence="3 5" id="KW-0560">Oxidoreductase</keyword>
<evidence type="ECO:0000256" key="1">
    <source>
        <dbReference type="ARBA" id="ARBA00009986"/>
    </source>
</evidence>
<evidence type="ECO:0000256" key="3">
    <source>
        <dbReference type="ARBA" id="ARBA00023002"/>
    </source>
</evidence>
<keyword evidence="8" id="KW-1185">Reference proteome</keyword>
<evidence type="ECO:0000313" key="7">
    <source>
        <dbReference type="EMBL" id="KAH6609223.1"/>
    </source>
</evidence>
<dbReference type="InterPro" id="IPR016160">
    <property type="entry name" value="Ald_DH_CS_CYS"/>
</dbReference>
<dbReference type="SUPFAM" id="SSF53720">
    <property type="entry name" value="ALDH-like"/>
    <property type="match status" value="1"/>
</dbReference>
<dbReference type="GO" id="GO:0004777">
    <property type="term" value="F:succinate-semialdehyde dehydrogenase (NAD+) activity"/>
    <property type="evidence" value="ECO:0007669"/>
    <property type="project" value="TreeGrafter"/>
</dbReference>
<name>A0A9P8QUY1_9HYPO</name>
<evidence type="ECO:0000313" key="8">
    <source>
        <dbReference type="Proteomes" id="UP000827724"/>
    </source>
</evidence>
<dbReference type="InterPro" id="IPR016161">
    <property type="entry name" value="Ald_DH/histidinol_DH"/>
</dbReference>
<dbReference type="Gene3D" id="3.40.309.10">
    <property type="entry name" value="Aldehyde Dehydrogenase, Chain A, domain 2"/>
    <property type="match status" value="1"/>
</dbReference>
<dbReference type="InterPro" id="IPR029510">
    <property type="entry name" value="Ald_DH_CS_GLU"/>
</dbReference>
<dbReference type="InterPro" id="IPR016162">
    <property type="entry name" value="Ald_DH_N"/>
</dbReference>
<feature type="active site" evidence="4">
    <location>
        <position position="259"/>
    </location>
</feature>
<dbReference type="PROSITE" id="PS00070">
    <property type="entry name" value="ALDEHYDE_DEHYDR_CYS"/>
    <property type="match status" value="1"/>
</dbReference>
<evidence type="ECO:0000256" key="5">
    <source>
        <dbReference type="RuleBase" id="RU003345"/>
    </source>
</evidence>
<feature type="domain" description="Aldehyde dehydrogenase" evidence="6">
    <location>
        <begin position="27"/>
        <end position="479"/>
    </location>
</feature>
<dbReference type="InterPro" id="IPR016163">
    <property type="entry name" value="Ald_DH_C"/>
</dbReference>
<dbReference type="EMBL" id="JAIWOZ010000002">
    <property type="protein sequence ID" value="KAH6609223.1"/>
    <property type="molecule type" value="Genomic_DNA"/>
</dbReference>
<evidence type="ECO:0000256" key="2">
    <source>
        <dbReference type="ARBA" id="ARBA00022857"/>
    </source>
</evidence>
<dbReference type="Pfam" id="PF00171">
    <property type="entry name" value="Aldedh"/>
    <property type="match status" value="1"/>
</dbReference>
<evidence type="ECO:0000259" key="6">
    <source>
        <dbReference type="Pfam" id="PF00171"/>
    </source>
</evidence>
<accession>A0A9P8QUY1</accession>
<dbReference type="FunFam" id="3.40.605.10:FF:000012">
    <property type="entry name" value="NAD-dependent succinate-semialdehyde dehydrogenase"/>
    <property type="match status" value="1"/>
</dbReference>
<protein>
    <recommendedName>
        <fullName evidence="6">Aldehyde dehydrogenase domain-containing protein</fullName>
    </recommendedName>
</protein>
<dbReference type="Gene3D" id="3.40.605.10">
    <property type="entry name" value="Aldehyde Dehydrogenase, Chain A, domain 1"/>
    <property type="match status" value="1"/>
</dbReference>
<gene>
    <name evidence="7" type="ORF">Trco_002569</name>
</gene>
<dbReference type="Proteomes" id="UP000827724">
    <property type="component" value="Unassembled WGS sequence"/>
</dbReference>
<dbReference type="InterPro" id="IPR050740">
    <property type="entry name" value="Aldehyde_DH_Superfamily"/>
</dbReference>
<dbReference type="FunFam" id="3.40.309.10:FF:000010">
    <property type="entry name" value="Gamma-aminobutyraldehyde dehydrogenase"/>
    <property type="match status" value="1"/>
</dbReference>
<dbReference type="PANTHER" id="PTHR43353">
    <property type="entry name" value="SUCCINATE-SEMIALDEHYDE DEHYDROGENASE, MITOCHONDRIAL"/>
    <property type="match status" value="1"/>
</dbReference>
<keyword evidence="2" id="KW-0521">NADP</keyword>
<dbReference type="PROSITE" id="PS00687">
    <property type="entry name" value="ALDEHYDE_DEHYDR_GLU"/>
    <property type="match status" value="1"/>
</dbReference>
<sequence length="483" mass="51845">MRMSSEEAKDSIVVPLIINGRDHYPERSFDVTSPVTGKVAHRCGAATLADAAAAVDAAAAAFKTWRRATPSLRRDILLRAAEIMRQRSDELVRIESDETGAARPWALFDVDTATELIKDVAGRISAMEGSFPTLTDPDTSGIVLREPYGVVLSVAPWNAPYILAARSITGPVAAGNTVVLKASELAPKSMRALVSVFHEAGLPNGVVNMIAHDRDTAAEITAALIANPHVRKISFTGSTNVGRVIGRLAGEHLKPVILELGGKAPAIVWEDADLDVAAQQCALGAFLHGGQICMATERIIVHKKIKSQFREKLKAAVDDMFPSAGPAPILVNEAAVRRNKALVENATSKGATVIFGDVSAREPRGAELRPIIIDRVTPDMDIYKTESFGPTVSLYEIETEEEALELANDSDYGLTSAVFTGDLRRGLRFARGIESGAVHINNMTVHDESALPHGGTKSSGFGRFNSSAGLDEWVRTKTITFKH</sequence>
<comment type="similarity">
    <text evidence="1 5">Belongs to the aldehyde dehydrogenase family.</text>
</comment>
<dbReference type="PANTHER" id="PTHR43353:SF6">
    <property type="entry name" value="CYTOPLASMIC ALDEHYDE DEHYDROGENASE (EUROFUNG)"/>
    <property type="match status" value="1"/>
</dbReference>
<evidence type="ECO:0000256" key="4">
    <source>
        <dbReference type="PROSITE-ProRule" id="PRU10007"/>
    </source>
</evidence>